<organism evidence="10 11">
    <name type="scientific">Synaphobranchus kaupii</name>
    <name type="common">Kaup's arrowtooth eel</name>
    <dbReference type="NCBI Taxonomy" id="118154"/>
    <lineage>
        <taxon>Eukaryota</taxon>
        <taxon>Metazoa</taxon>
        <taxon>Chordata</taxon>
        <taxon>Craniata</taxon>
        <taxon>Vertebrata</taxon>
        <taxon>Euteleostomi</taxon>
        <taxon>Actinopterygii</taxon>
        <taxon>Neopterygii</taxon>
        <taxon>Teleostei</taxon>
        <taxon>Anguilliformes</taxon>
        <taxon>Synaphobranchidae</taxon>
        <taxon>Synaphobranchus</taxon>
    </lineage>
</organism>
<dbReference type="Pfam" id="PF00520">
    <property type="entry name" value="Ion_trans"/>
    <property type="match status" value="1"/>
</dbReference>
<dbReference type="GO" id="GO:0098703">
    <property type="term" value="P:calcium ion import across plasma membrane"/>
    <property type="evidence" value="ECO:0007669"/>
    <property type="project" value="TreeGrafter"/>
</dbReference>
<dbReference type="InterPro" id="IPR005821">
    <property type="entry name" value="Ion_trans_dom"/>
</dbReference>
<evidence type="ECO:0000256" key="4">
    <source>
        <dbReference type="ARBA" id="ARBA00022989"/>
    </source>
</evidence>
<dbReference type="GO" id="GO:0005262">
    <property type="term" value="F:calcium channel activity"/>
    <property type="evidence" value="ECO:0007669"/>
    <property type="project" value="TreeGrafter"/>
</dbReference>
<evidence type="ECO:0000313" key="11">
    <source>
        <dbReference type="Proteomes" id="UP001152622"/>
    </source>
</evidence>
<evidence type="ECO:0000256" key="7">
    <source>
        <dbReference type="SAM" id="MobiDB-lite"/>
    </source>
</evidence>
<evidence type="ECO:0000256" key="5">
    <source>
        <dbReference type="ARBA" id="ARBA00023043"/>
    </source>
</evidence>
<feature type="compositionally biased region" description="Basic and acidic residues" evidence="7">
    <location>
        <begin position="432"/>
        <end position="449"/>
    </location>
</feature>
<dbReference type="GO" id="GO:0005886">
    <property type="term" value="C:plasma membrane"/>
    <property type="evidence" value="ECO:0007669"/>
    <property type="project" value="TreeGrafter"/>
</dbReference>
<evidence type="ECO:0000256" key="1">
    <source>
        <dbReference type="ARBA" id="ARBA00004141"/>
    </source>
</evidence>
<evidence type="ECO:0000259" key="9">
    <source>
        <dbReference type="Pfam" id="PF00520"/>
    </source>
</evidence>
<sequence>MLELIVRQQKLDLIMHPVVLTLIKLKWDLYGRIGAWILLLLNFLFIVSWTAVAISVSVIRDEKYPYEFPRVSEKTTAPLCVPQGLVLVVFLAVGFTVVQLYQEVAEVSRSRRKLRHWKHLCEKRINDDLSHAHPLWPKEQLYLDKQLEEIRNMKPSYFHNLWNVFDWLVYMLLMVVFGIHVTDIFIYKSVLRVYRLRLFAVTLIFLWLRLMKHVRGFRIMGPFIVMLGKIIGDVLRFSFLYIEIFIPYACAFWIIFGDNPEVPSMETIPKLMYSLYRLTLVDEYEFDKMVKVDRTMAYLLCGTFLALSALLCVNLMIALLSDTFQRVYDKALANAVMQQASITLLVEESMPNLCRFFAKETLEEFQEMRKEAHPLKPSKSGKRNRGARGKKSRTTAMDQNQLTEDLAALRTDMKKLQDLLHQLIQCGTGSRADSDAQKKDLTETRDSIL</sequence>
<feature type="transmembrane region" description="Helical" evidence="8">
    <location>
        <begin position="194"/>
        <end position="210"/>
    </location>
</feature>
<keyword evidence="4 8" id="KW-1133">Transmembrane helix</keyword>
<keyword evidence="3" id="KW-0677">Repeat</keyword>
<evidence type="ECO:0000256" key="3">
    <source>
        <dbReference type="ARBA" id="ARBA00022737"/>
    </source>
</evidence>
<protein>
    <recommendedName>
        <fullName evidence="9">Ion transport domain-containing protein</fullName>
    </recommendedName>
</protein>
<feature type="transmembrane region" description="Helical" evidence="8">
    <location>
        <begin position="239"/>
        <end position="256"/>
    </location>
</feature>
<dbReference type="OrthoDB" id="194358at2759"/>
<reference evidence="10" key="1">
    <citation type="journal article" date="2023" name="Science">
        <title>Genome structures resolve the early diversification of teleost fishes.</title>
        <authorList>
            <person name="Parey E."/>
            <person name="Louis A."/>
            <person name="Montfort J."/>
            <person name="Bouchez O."/>
            <person name="Roques C."/>
            <person name="Iampietro C."/>
            <person name="Lluch J."/>
            <person name="Castinel A."/>
            <person name="Donnadieu C."/>
            <person name="Desvignes T."/>
            <person name="Floi Bucao C."/>
            <person name="Jouanno E."/>
            <person name="Wen M."/>
            <person name="Mejri S."/>
            <person name="Dirks R."/>
            <person name="Jansen H."/>
            <person name="Henkel C."/>
            <person name="Chen W.J."/>
            <person name="Zahm M."/>
            <person name="Cabau C."/>
            <person name="Klopp C."/>
            <person name="Thompson A.W."/>
            <person name="Robinson-Rechavi M."/>
            <person name="Braasch I."/>
            <person name="Lecointre G."/>
            <person name="Bobe J."/>
            <person name="Postlethwait J.H."/>
            <person name="Berthelot C."/>
            <person name="Roest Crollius H."/>
            <person name="Guiguen Y."/>
        </authorList>
    </citation>
    <scope>NUCLEOTIDE SEQUENCE</scope>
    <source>
        <strain evidence="10">WJC10195</strain>
    </source>
</reference>
<keyword evidence="6 8" id="KW-0472">Membrane</keyword>
<feature type="transmembrane region" description="Helical" evidence="8">
    <location>
        <begin position="33"/>
        <end position="59"/>
    </location>
</feature>
<feature type="transmembrane region" description="Helical" evidence="8">
    <location>
        <begin position="79"/>
        <end position="101"/>
    </location>
</feature>
<name>A0A9Q1IZS3_SYNKA</name>
<keyword evidence="5" id="KW-0040">ANK repeat</keyword>
<keyword evidence="11" id="KW-1185">Reference proteome</keyword>
<dbReference type="Gene3D" id="1.10.287.70">
    <property type="match status" value="1"/>
</dbReference>
<dbReference type="PANTHER" id="PTHR10582:SF33">
    <property type="entry name" value="TRANSIENT RECEPTOR POTENTIAL CHANNEL PYREXIA"/>
    <property type="match status" value="1"/>
</dbReference>
<gene>
    <name evidence="10" type="ORF">SKAU_G00159870</name>
</gene>
<dbReference type="Proteomes" id="UP001152622">
    <property type="component" value="Chromosome 5"/>
</dbReference>
<dbReference type="EMBL" id="JAINUF010000005">
    <property type="protein sequence ID" value="KAJ8359462.1"/>
    <property type="molecule type" value="Genomic_DNA"/>
</dbReference>
<feature type="region of interest" description="Disordered" evidence="7">
    <location>
        <begin position="430"/>
        <end position="449"/>
    </location>
</feature>
<dbReference type="AlphaFoldDB" id="A0A9Q1IZS3"/>
<feature type="compositionally biased region" description="Basic residues" evidence="7">
    <location>
        <begin position="379"/>
        <end position="393"/>
    </location>
</feature>
<feature type="transmembrane region" description="Helical" evidence="8">
    <location>
        <begin position="167"/>
        <end position="187"/>
    </location>
</feature>
<comment type="subcellular location">
    <subcellularLocation>
        <location evidence="1">Membrane</location>
        <topology evidence="1">Multi-pass membrane protein</topology>
    </subcellularLocation>
</comment>
<comment type="caution">
    <text evidence="10">The sequence shown here is derived from an EMBL/GenBank/DDBJ whole genome shotgun (WGS) entry which is preliminary data.</text>
</comment>
<evidence type="ECO:0000256" key="8">
    <source>
        <dbReference type="SAM" id="Phobius"/>
    </source>
</evidence>
<feature type="domain" description="Ion transport" evidence="9">
    <location>
        <begin position="154"/>
        <end position="330"/>
    </location>
</feature>
<feature type="transmembrane region" description="Helical" evidence="8">
    <location>
        <begin position="296"/>
        <end position="320"/>
    </location>
</feature>
<dbReference type="InterPro" id="IPR024862">
    <property type="entry name" value="TRPV"/>
</dbReference>
<dbReference type="PANTHER" id="PTHR10582">
    <property type="entry name" value="TRANSIENT RECEPTOR POTENTIAL ION CHANNEL PROTEIN"/>
    <property type="match status" value="1"/>
</dbReference>
<evidence type="ECO:0000313" key="10">
    <source>
        <dbReference type="EMBL" id="KAJ8359462.1"/>
    </source>
</evidence>
<feature type="region of interest" description="Disordered" evidence="7">
    <location>
        <begin position="368"/>
        <end position="401"/>
    </location>
</feature>
<evidence type="ECO:0000256" key="2">
    <source>
        <dbReference type="ARBA" id="ARBA00022692"/>
    </source>
</evidence>
<keyword evidence="2 8" id="KW-0812">Transmembrane</keyword>
<accession>A0A9Q1IZS3</accession>
<evidence type="ECO:0000256" key="6">
    <source>
        <dbReference type="ARBA" id="ARBA00023136"/>
    </source>
</evidence>
<proteinExistence type="predicted"/>